<dbReference type="InterPro" id="IPR015797">
    <property type="entry name" value="NUDIX_hydrolase-like_dom_sf"/>
</dbReference>
<evidence type="ECO:0000256" key="2">
    <source>
        <dbReference type="ARBA" id="ARBA00022801"/>
    </source>
</evidence>
<name>A0A1V3NUH9_9GAMM</name>
<comment type="cofactor">
    <cofactor evidence="1">
        <name>Mg(2+)</name>
        <dbReference type="ChEBI" id="CHEBI:18420"/>
    </cofactor>
</comment>
<comment type="similarity">
    <text evidence="3">Belongs to the Nudix hydrolase family. RppH subfamily.</text>
</comment>
<evidence type="ECO:0000256" key="3">
    <source>
        <dbReference type="HAMAP-Rule" id="MF_00298"/>
    </source>
</evidence>
<dbReference type="Gene3D" id="3.90.79.10">
    <property type="entry name" value="Nucleoside Triphosphate Pyrophosphohydrolase"/>
    <property type="match status" value="1"/>
</dbReference>
<protein>
    <recommendedName>
        <fullName evidence="3">RNA pyrophosphohydrolase</fullName>
        <ecNumber evidence="3">3.6.1.-</ecNumber>
    </recommendedName>
    <alternativeName>
        <fullName evidence="3">(Di)nucleoside polyphosphate hydrolase</fullName>
    </alternativeName>
</protein>
<dbReference type="PROSITE" id="PS51462">
    <property type="entry name" value="NUDIX"/>
    <property type="match status" value="1"/>
</dbReference>
<accession>A0A1V3NUH9</accession>
<dbReference type="Pfam" id="PF00293">
    <property type="entry name" value="NUDIX"/>
    <property type="match status" value="1"/>
</dbReference>
<dbReference type="PROSITE" id="PS00893">
    <property type="entry name" value="NUDIX_BOX"/>
    <property type="match status" value="1"/>
</dbReference>
<dbReference type="EC" id="3.6.1.-" evidence="3"/>
<dbReference type="NCBIfam" id="NF001938">
    <property type="entry name" value="PRK00714.1-5"/>
    <property type="match status" value="1"/>
</dbReference>
<dbReference type="SUPFAM" id="SSF55811">
    <property type="entry name" value="Nudix"/>
    <property type="match status" value="1"/>
</dbReference>
<dbReference type="InterPro" id="IPR022927">
    <property type="entry name" value="RppH"/>
</dbReference>
<sequence>MIDCDGYRPNVGIILSNQDRRLFWGKRIGQQAWQFPQGGIRRDESPLEAMYRELTEETGLHPEHVEVIGSTQDWLRYRLPRHLIRRRSNPVCIGQKQIWFMLRLVGDEDCVRLDSVPTPEFDSWRWVDYWRPMREVVFFKRHVYRRALRELAPLLFPEGVPGQHGWRSHRRGRGV</sequence>
<dbReference type="OrthoDB" id="9816040at2"/>
<organism evidence="5 6">
    <name type="scientific">Thioalkalivibrio denitrificans</name>
    <dbReference type="NCBI Taxonomy" id="108003"/>
    <lineage>
        <taxon>Bacteria</taxon>
        <taxon>Pseudomonadati</taxon>
        <taxon>Pseudomonadota</taxon>
        <taxon>Gammaproteobacteria</taxon>
        <taxon>Chromatiales</taxon>
        <taxon>Ectothiorhodospiraceae</taxon>
        <taxon>Thioalkalivibrio</taxon>
    </lineage>
</organism>
<reference evidence="5 6" key="1">
    <citation type="submission" date="2017-02" db="EMBL/GenBank/DDBJ databases">
        <title>Genomic diversity within the haloalkaliphilic genus Thioalkalivibrio.</title>
        <authorList>
            <person name="Ahn A.-C."/>
            <person name="Meier-Kolthoff J."/>
            <person name="Overmars L."/>
            <person name="Richter M."/>
            <person name="Woyke T."/>
            <person name="Sorokin D.Y."/>
            <person name="Muyzer G."/>
        </authorList>
    </citation>
    <scope>NUCLEOTIDE SEQUENCE [LARGE SCALE GENOMIC DNA]</scope>
    <source>
        <strain evidence="5 6">ALJD</strain>
    </source>
</reference>
<gene>
    <name evidence="3" type="primary">rppH</name>
    <name evidence="3" type="synonym">nudH</name>
    <name evidence="5" type="ORF">B1C78_00030</name>
</gene>
<evidence type="ECO:0000259" key="4">
    <source>
        <dbReference type="PROSITE" id="PS51462"/>
    </source>
</evidence>
<keyword evidence="2 3" id="KW-0378">Hydrolase</keyword>
<proteinExistence type="inferred from homology"/>
<dbReference type="Proteomes" id="UP000189462">
    <property type="component" value="Unassembled WGS sequence"/>
</dbReference>
<dbReference type="FunFam" id="3.90.79.10:FF:000001">
    <property type="entry name" value="RNA pyrophosphohydrolase"/>
    <property type="match status" value="1"/>
</dbReference>
<dbReference type="HAMAP" id="MF_00298">
    <property type="entry name" value="Nudix_RppH"/>
    <property type="match status" value="1"/>
</dbReference>
<dbReference type="NCBIfam" id="NF001937">
    <property type="entry name" value="PRK00714.1-4"/>
    <property type="match status" value="1"/>
</dbReference>
<comment type="cofactor">
    <cofactor evidence="3">
        <name>a divalent metal cation</name>
        <dbReference type="ChEBI" id="CHEBI:60240"/>
    </cofactor>
</comment>
<dbReference type="CDD" id="cd03671">
    <property type="entry name" value="NUDIX_Ap4A_hydrolase_plant_like"/>
    <property type="match status" value="1"/>
</dbReference>
<comment type="caution">
    <text evidence="5">The sequence shown here is derived from an EMBL/GenBank/DDBJ whole genome shotgun (WGS) entry which is preliminary data.</text>
</comment>
<feature type="domain" description="Nudix hydrolase" evidence="4">
    <location>
        <begin position="6"/>
        <end position="149"/>
    </location>
</feature>
<evidence type="ECO:0000256" key="1">
    <source>
        <dbReference type="ARBA" id="ARBA00001946"/>
    </source>
</evidence>
<dbReference type="InterPro" id="IPR020084">
    <property type="entry name" value="NUDIX_hydrolase_CS"/>
</dbReference>
<dbReference type="AlphaFoldDB" id="A0A1V3NUH9"/>
<dbReference type="GO" id="GO:0034353">
    <property type="term" value="F:mRNA 5'-diphosphatase activity"/>
    <property type="evidence" value="ECO:0007669"/>
    <property type="project" value="UniProtKB-ARBA"/>
</dbReference>
<evidence type="ECO:0000313" key="5">
    <source>
        <dbReference type="EMBL" id="OOG28777.1"/>
    </source>
</evidence>
<dbReference type="PANTHER" id="PTHR43046">
    <property type="entry name" value="GDP-MANNOSE MANNOSYL HYDROLASE"/>
    <property type="match status" value="1"/>
</dbReference>
<comment type="function">
    <text evidence="3">Accelerates the degradation of transcripts by removing pyrophosphate from the 5'-end of triphosphorylated RNA, leading to a more labile monophosphorylated state that can stimulate subsequent ribonuclease cleavage.</text>
</comment>
<dbReference type="EMBL" id="MVBK01000001">
    <property type="protein sequence ID" value="OOG28777.1"/>
    <property type="molecule type" value="Genomic_DNA"/>
</dbReference>
<dbReference type="InterPro" id="IPR000086">
    <property type="entry name" value="NUDIX_hydrolase_dom"/>
</dbReference>
<dbReference type="STRING" id="108003.B1C78_00030"/>
<keyword evidence="6" id="KW-1185">Reference proteome</keyword>
<dbReference type="RefSeq" id="WP_077277109.1">
    <property type="nucleotide sequence ID" value="NZ_MVBK01000001.1"/>
</dbReference>
<feature type="short sequence motif" description="Nudix box" evidence="3">
    <location>
        <begin position="38"/>
        <end position="59"/>
    </location>
</feature>
<dbReference type="PANTHER" id="PTHR43046:SF14">
    <property type="entry name" value="MUTT_NUDIX FAMILY PROTEIN"/>
    <property type="match status" value="1"/>
</dbReference>
<evidence type="ECO:0000313" key="6">
    <source>
        <dbReference type="Proteomes" id="UP000189462"/>
    </source>
</evidence>